<protein>
    <submittedName>
        <fullName evidence="1">Uncharacterized protein</fullName>
    </submittedName>
</protein>
<reference evidence="1" key="2">
    <citation type="submission" date="2021-10" db="EMBL/GenBank/DDBJ databases">
        <title>Phylogenomics reveals ancestral predisposition of the termite-cultivated fungus Termitomyces towards a domesticated lifestyle.</title>
        <authorList>
            <person name="Auxier B."/>
            <person name="Grum-Grzhimaylo A."/>
            <person name="Cardenas M.E."/>
            <person name="Lodge J.D."/>
            <person name="Laessoe T."/>
            <person name="Pedersen O."/>
            <person name="Smith M.E."/>
            <person name="Kuyper T.W."/>
            <person name="Franco-Molano E.A."/>
            <person name="Baroni T.J."/>
            <person name="Aanen D.K."/>
        </authorList>
    </citation>
    <scope>NUCLEOTIDE SEQUENCE</scope>
    <source>
        <strain evidence="1">D49</strain>
    </source>
</reference>
<accession>A0A9P7GRC1</accession>
<dbReference type="Proteomes" id="UP000717328">
    <property type="component" value="Unassembled WGS sequence"/>
</dbReference>
<dbReference type="EMBL" id="JABCKI010000068">
    <property type="protein sequence ID" value="KAG5653193.1"/>
    <property type="molecule type" value="Genomic_DNA"/>
</dbReference>
<evidence type="ECO:0000313" key="2">
    <source>
        <dbReference type="Proteomes" id="UP000717328"/>
    </source>
</evidence>
<reference evidence="1" key="1">
    <citation type="submission" date="2021-02" db="EMBL/GenBank/DDBJ databases">
        <authorList>
            <person name="Nieuwenhuis M."/>
            <person name="Van De Peppel L.J.J."/>
        </authorList>
    </citation>
    <scope>NUCLEOTIDE SEQUENCE</scope>
    <source>
        <strain evidence="1">D49</strain>
    </source>
</reference>
<comment type="caution">
    <text evidence="1">The sequence shown here is derived from an EMBL/GenBank/DDBJ whole genome shotgun (WGS) entry which is preliminary data.</text>
</comment>
<dbReference type="OrthoDB" id="508119at2759"/>
<evidence type="ECO:0000313" key="1">
    <source>
        <dbReference type="EMBL" id="KAG5653193.1"/>
    </source>
</evidence>
<name>A0A9P7GRC1_9AGAR</name>
<organism evidence="1 2">
    <name type="scientific">Sphagnurus paluster</name>
    <dbReference type="NCBI Taxonomy" id="117069"/>
    <lineage>
        <taxon>Eukaryota</taxon>
        <taxon>Fungi</taxon>
        <taxon>Dikarya</taxon>
        <taxon>Basidiomycota</taxon>
        <taxon>Agaricomycotina</taxon>
        <taxon>Agaricomycetes</taxon>
        <taxon>Agaricomycetidae</taxon>
        <taxon>Agaricales</taxon>
        <taxon>Tricholomatineae</taxon>
        <taxon>Lyophyllaceae</taxon>
        <taxon>Sphagnurus</taxon>
    </lineage>
</organism>
<sequence length="328" mass="35636">MSPYIRNPISHWSPRTLRSWIFRCHLLPVCCTFPSVPPRSFTVGGNLQCLRRGADRGADCGGEGITGGVWIKGGVLSKGEFIRFVIAFDMLLLQQWGGQNSVGYYIPQTFTSIGYTNSILAFRHLPRRQSRRRRFVDMLFFVICHSQDAPACPGEARPGNQPPVREQGDGHDVAHLYVLLPDGVGTAAVGLSLGYLPHAYEALRSPFGFGYPDNPQMMRNLGYQLFPILGTINILQGGRWGMSAGWVLQLQSSGLPIVDALGLALILCSSIMLSTVQLTAPIRASAHVPPVLPGEIEAAQADDVSLAHSGATCVFVFVPALCNSPSLY</sequence>
<keyword evidence="2" id="KW-1185">Reference proteome</keyword>
<dbReference type="AlphaFoldDB" id="A0A9P7GRC1"/>
<gene>
    <name evidence="1" type="ORF">H0H81_001821</name>
</gene>
<proteinExistence type="predicted"/>